<dbReference type="EMBL" id="RHHT01000002">
    <property type="protein sequence ID" value="RNB86024.1"/>
    <property type="molecule type" value="Genomic_DNA"/>
</dbReference>
<gene>
    <name evidence="5" type="ORF">EDM58_00250</name>
</gene>
<reference evidence="5 6" key="1">
    <citation type="submission" date="2018-10" db="EMBL/GenBank/DDBJ databases">
        <title>Phylogenomics of Brevibacillus.</title>
        <authorList>
            <person name="Dunlap C."/>
        </authorList>
    </citation>
    <scope>NUCLEOTIDE SEQUENCE [LARGE SCALE GENOMIC DNA]</scope>
    <source>
        <strain evidence="5 6">JCM 15085</strain>
    </source>
</reference>
<dbReference type="InterPro" id="IPR012851">
    <property type="entry name" value="Spore_coat_CotF-like"/>
</dbReference>
<dbReference type="Proteomes" id="UP000281915">
    <property type="component" value="Unassembled WGS sequence"/>
</dbReference>
<keyword evidence="5" id="KW-0946">Virion</keyword>
<protein>
    <submittedName>
        <fullName evidence="5">Spore coat protein</fullName>
    </submittedName>
</protein>
<dbReference type="GO" id="GO:0030435">
    <property type="term" value="P:sporulation resulting in formation of a cellular spore"/>
    <property type="evidence" value="ECO:0007669"/>
    <property type="project" value="UniProtKB-KW"/>
</dbReference>
<dbReference type="PANTHER" id="PTHR39183:SF1">
    <property type="entry name" value="SPORE COAT PROTEIN F-LIKE PROTEIN YHCQ"/>
    <property type="match status" value="1"/>
</dbReference>
<evidence type="ECO:0000313" key="5">
    <source>
        <dbReference type="EMBL" id="RNB86024.1"/>
    </source>
</evidence>
<feature type="region of interest" description="Disordered" evidence="4">
    <location>
        <begin position="269"/>
        <end position="298"/>
    </location>
</feature>
<dbReference type="Gene3D" id="1.20.1260.10">
    <property type="match status" value="1"/>
</dbReference>
<dbReference type="InterPro" id="IPR012347">
    <property type="entry name" value="Ferritin-like"/>
</dbReference>
<accession>A0A3M8DDB2</accession>
<comment type="caution">
    <text evidence="5">The sequence shown here is derived from an EMBL/GenBank/DDBJ whole genome shotgun (WGS) entry which is preliminary data.</text>
</comment>
<dbReference type="PANTHER" id="PTHR39183">
    <property type="entry name" value="SPORE COAT PROTEIN F-LIKE PROTEIN YHCQ"/>
    <property type="match status" value="1"/>
</dbReference>
<comment type="similarity">
    <text evidence="3">Belongs to the CotF family.</text>
</comment>
<evidence type="ECO:0000256" key="3">
    <source>
        <dbReference type="ARBA" id="ARBA00024344"/>
    </source>
</evidence>
<organism evidence="5 6">
    <name type="scientific">Brevibacillus panacihumi</name>
    <dbReference type="NCBI Taxonomy" id="497735"/>
    <lineage>
        <taxon>Bacteria</taxon>
        <taxon>Bacillati</taxon>
        <taxon>Bacillota</taxon>
        <taxon>Bacilli</taxon>
        <taxon>Bacillales</taxon>
        <taxon>Paenibacillaceae</taxon>
        <taxon>Brevibacillus</taxon>
    </lineage>
</organism>
<dbReference type="AlphaFoldDB" id="A0A3M8DDB2"/>
<evidence type="ECO:0000313" key="6">
    <source>
        <dbReference type="Proteomes" id="UP000281915"/>
    </source>
</evidence>
<proteinExistence type="inferred from homology"/>
<keyword evidence="1" id="KW-0749">Sporulation</keyword>
<evidence type="ECO:0000256" key="1">
    <source>
        <dbReference type="ARBA" id="ARBA00022969"/>
    </source>
</evidence>
<evidence type="ECO:0000256" key="2">
    <source>
        <dbReference type="ARBA" id="ARBA00024325"/>
    </source>
</evidence>
<comment type="subcellular location">
    <subcellularLocation>
        <location evidence="2">Spore coat</location>
    </subcellularLocation>
</comment>
<dbReference type="Pfam" id="PF07875">
    <property type="entry name" value="Coat_F"/>
    <property type="match status" value="1"/>
</dbReference>
<evidence type="ECO:0000256" key="4">
    <source>
        <dbReference type="SAM" id="MobiDB-lite"/>
    </source>
</evidence>
<dbReference type="RefSeq" id="WP_122911541.1">
    <property type="nucleotide sequence ID" value="NZ_RHHT01000002.1"/>
</dbReference>
<name>A0A3M8DDB2_9BACL</name>
<sequence length="298" mass="32595">MMHSHPHGAHEVMELHEVLNCAVDALNTIQLYSPHVTDPELAQLVYHQMTFMQNEYNSMVHTVQGVGAGESLPYRPKRQMQAPFSGMPNPAAFSMQQQPNLHPSEVNDADVASALLGIHKAGAKGKLHASLEASHPQIREMLLQGAINCSHQAYEVWQYMERKGYYPLAVFPHTTSSQLLRAYQPLKQAMPQPMPNNVQPVNPAMAGGISAQLARGMTESYAASQSMGEPSPVNASQIFSSPAYREQYSHQPIGNTSMITDELQTAGAEPTGVLSQNVEEKAARGRKKATSSDMNIGH</sequence>
<keyword evidence="5" id="KW-0167">Capsid protein</keyword>